<protein>
    <submittedName>
        <fullName evidence="1">Uncharacterized protein</fullName>
    </submittedName>
</protein>
<organism evidence="1 2">
    <name type="scientific">Auriscalpium vulgare</name>
    <dbReference type="NCBI Taxonomy" id="40419"/>
    <lineage>
        <taxon>Eukaryota</taxon>
        <taxon>Fungi</taxon>
        <taxon>Dikarya</taxon>
        <taxon>Basidiomycota</taxon>
        <taxon>Agaricomycotina</taxon>
        <taxon>Agaricomycetes</taxon>
        <taxon>Russulales</taxon>
        <taxon>Auriscalpiaceae</taxon>
        <taxon>Auriscalpium</taxon>
    </lineage>
</organism>
<comment type="caution">
    <text evidence="1">The sequence shown here is derived from an EMBL/GenBank/DDBJ whole genome shotgun (WGS) entry which is preliminary data.</text>
</comment>
<dbReference type="EMBL" id="MU276068">
    <property type="protein sequence ID" value="KAI0042394.1"/>
    <property type="molecule type" value="Genomic_DNA"/>
</dbReference>
<name>A0ACB8RE19_9AGAM</name>
<accession>A0ACB8RE19</accession>
<reference evidence="1" key="2">
    <citation type="journal article" date="2022" name="New Phytol.">
        <title>Evolutionary transition to the ectomycorrhizal habit in the genomes of a hyperdiverse lineage of mushroom-forming fungi.</title>
        <authorList>
            <person name="Looney B."/>
            <person name="Miyauchi S."/>
            <person name="Morin E."/>
            <person name="Drula E."/>
            <person name="Courty P.E."/>
            <person name="Kohler A."/>
            <person name="Kuo A."/>
            <person name="LaButti K."/>
            <person name="Pangilinan J."/>
            <person name="Lipzen A."/>
            <person name="Riley R."/>
            <person name="Andreopoulos W."/>
            <person name="He G."/>
            <person name="Johnson J."/>
            <person name="Nolan M."/>
            <person name="Tritt A."/>
            <person name="Barry K.W."/>
            <person name="Grigoriev I.V."/>
            <person name="Nagy L.G."/>
            <person name="Hibbett D."/>
            <person name="Henrissat B."/>
            <person name="Matheny P.B."/>
            <person name="Labbe J."/>
            <person name="Martin F.M."/>
        </authorList>
    </citation>
    <scope>NUCLEOTIDE SEQUENCE</scope>
    <source>
        <strain evidence="1">FP105234-sp</strain>
    </source>
</reference>
<gene>
    <name evidence="1" type="ORF">FA95DRAFT_580386</name>
</gene>
<keyword evidence="2" id="KW-1185">Reference proteome</keyword>
<proteinExistence type="predicted"/>
<evidence type="ECO:0000313" key="1">
    <source>
        <dbReference type="EMBL" id="KAI0042394.1"/>
    </source>
</evidence>
<reference evidence="1" key="1">
    <citation type="submission" date="2021-02" db="EMBL/GenBank/DDBJ databases">
        <authorList>
            <consortium name="DOE Joint Genome Institute"/>
            <person name="Ahrendt S."/>
            <person name="Looney B.P."/>
            <person name="Miyauchi S."/>
            <person name="Morin E."/>
            <person name="Drula E."/>
            <person name="Courty P.E."/>
            <person name="Chicoki N."/>
            <person name="Fauchery L."/>
            <person name="Kohler A."/>
            <person name="Kuo A."/>
            <person name="Labutti K."/>
            <person name="Pangilinan J."/>
            <person name="Lipzen A."/>
            <person name="Riley R."/>
            <person name="Andreopoulos W."/>
            <person name="He G."/>
            <person name="Johnson J."/>
            <person name="Barry K.W."/>
            <person name="Grigoriev I.V."/>
            <person name="Nagy L."/>
            <person name="Hibbett D."/>
            <person name="Henrissat B."/>
            <person name="Matheny P.B."/>
            <person name="Labbe J."/>
            <person name="Martin F."/>
        </authorList>
    </citation>
    <scope>NUCLEOTIDE SEQUENCE</scope>
    <source>
        <strain evidence="1">FP105234-sp</strain>
    </source>
</reference>
<sequence>MDPSQDPSSPWFGHPRPNANVLGGFVFSLFVQSIETGVLLSQFFYGSEQRQGRLVKCLVLWVCLVACVQTALQLWDVWRVFVINYGIPVYSSWVVNMQPLLTTLMASPIQAFLLCRCWRIVRGNYFIISPLVVVLVASVALNIATTVHLFTFMLEEGIWIPYLFSLILPACLDVSITAILLTFLVRSLRHAYADHVRRVIYRLMLICWEAMLPPTLCAIAILVMYIIWQIHATIQTWVPAVQGILGKLQVISLFFYLNGRIEIACTKGHATGSDAHELPYRSTLTIPMDGMAWSAPRGPSTHAAPPHFLGAFRRGSGQNISSAASIADDASSKAFPRGEEVFVGVGNVGVGEVVS</sequence>
<dbReference type="Proteomes" id="UP000814033">
    <property type="component" value="Unassembled WGS sequence"/>
</dbReference>
<evidence type="ECO:0000313" key="2">
    <source>
        <dbReference type="Proteomes" id="UP000814033"/>
    </source>
</evidence>